<evidence type="ECO:0000256" key="1">
    <source>
        <dbReference type="PROSITE-ProRule" id="PRU00285"/>
    </source>
</evidence>
<proteinExistence type="inferred from homology"/>
<dbReference type="CDD" id="cd06464">
    <property type="entry name" value="ACD_sHsps-like"/>
    <property type="match status" value="1"/>
</dbReference>
<dbReference type="SUPFAM" id="SSF49764">
    <property type="entry name" value="HSP20-like chaperones"/>
    <property type="match status" value="1"/>
</dbReference>
<dbReference type="Pfam" id="PF00011">
    <property type="entry name" value="HSP20"/>
    <property type="match status" value="1"/>
</dbReference>
<evidence type="ECO:0000313" key="5">
    <source>
        <dbReference type="Proteomes" id="UP001610063"/>
    </source>
</evidence>
<dbReference type="Gene3D" id="2.60.40.790">
    <property type="match status" value="1"/>
</dbReference>
<dbReference type="InterPro" id="IPR002068">
    <property type="entry name" value="A-crystallin/Hsp20_dom"/>
</dbReference>
<reference evidence="4 5" key="1">
    <citation type="journal article" date="2013" name="Int. J. Syst. Evol. Microbiol.">
        <title>Marinoscillum luteum sp. nov., isolated from marine sediment.</title>
        <authorList>
            <person name="Cha I.T."/>
            <person name="Park S.J."/>
            <person name="Kim S.J."/>
            <person name="Kim J.G."/>
            <person name="Jung M.Y."/>
            <person name="Shin K.S."/>
            <person name="Kwon K.K."/>
            <person name="Yang S.H."/>
            <person name="Seo Y.S."/>
            <person name="Rhee S.K."/>
        </authorList>
    </citation>
    <scope>NUCLEOTIDE SEQUENCE [LARGE SCALE GENOMIC DNA]</scope>
    <source>
        <strain evidence="4 5">KCTC 23939</strain>
    </source>
</reference>
<comment type="caution">
    <text evidence="4">The sequence shown here is derived from an EMBL/GenBank/DDBJ whole genome shotgun (WGS) entry which is preliminary data.</text>
</comment>
<accession>A0ABW7N894</accession>
<name>A0ABW7N894_9BACT</name>
<evidence type="ECO:0000259" key="3">
    <source>
        <dbReference type="PROSITE" id="PS01031"/>
    </source>
</evidence>
<keyword evidence="5" id="KW-1185">Reference proteome</keyword>
<evidence type="ECO:0000313" key="4">
    <source>
        <dbReference type="EMBL" id="MFH6983837.1"/>
    </source>
</evidence>
<evidence type="ECO:0000256" key="2">
    <source>
        <dbReference type="RuleBase" id="RU003616"/>
    </source>
</evidence>
<dbReference type="Proteomes" id="UP001610063">
    <property type="component" value="Unassembled WGS sequence"/>
</dbReference>
<protein>
    <submittedName>
        <fullName evidence="4">Hsp20 family protein</fullName>
    </submittedName>
</protein>
<feature type="domain" description="SHSP" evidence="3">
    <location>
        <begin position="21"/>
        <end position="128"/>
    </location>
</feature>
<organism evidence="4 5">
    <name type="scientific">Marinoscillum luteum</name>
    <dbReference type="NCBI Taxonomy" id="861051"/>
    <lineage>
        <taxon>Bacteria</taxon>
        <taxon>Pseudomonadati</taxon>
        <taxon>Bacteroidota</taxon>
        <taxon>Cytophagia</taxon>
        <taxon>Cytophagales</taxon>
        <taxon>Reichenbachiellaceae</taxon>
        <taxon>Marinoscillum</taxon>
    </lineage>
</organism>
<gene>
    <name evidence="4" type="ORF">ACHKAR_10315</name>
</gene>
<dbReference type="EMBL" id="JBIPKE010000016">
    <property type="protein sequence ID" value="MFH6983837.1"/>
    <property type="molecule type" value="Genomic_DNA"/>
</dbReference>
<comment type="similarity">
    <text evidence="1 2">Belongs to the small heat shock protein (HSP20) family.</text>
</comment>
<dbReference type="InterPro" id="IPR008978">
    <property type="entry name" value="HSP20-like_chaperone"/>
</dbReference>
<dbReference type="PROSITE" id="PS01031">
    <property type="entry name" value="SHSP"/>
    <property type="match status" value="1"/>
</dbReference>
<dbReference type="RefSeq" id="WP_159582492.1">
    <property type="nucleotide sequence ID" value="NZ_JBIPKE010000016.1"/>
</dbReference>
<sequence length="128" mass="14621">MRVEDRMLIKNLAHTAEIVNTINGGMTEPVINIDKKETEWIVKVRVPGVSAEHLKIEVRDYEMFLFHIISEETTADIELPYLLSAIKLTSQVDFDGIMAEYQAGELSIHLPLDETASGYERDIEIFKK</sequence>